<proteinExistence type="predicted"/>
<evidence type="ECO:0000313" key="3">
    <source>
        <dbReference type="EMBL" id="PNZ68330.1"/>
    </source>
</evidence>
<protein>
    <submittedName>
        <fullName evidence="3">Uncharacterized protein</fullName>
    </submittedName>
</protein>
<dbReference type="GeneID" id="64982858"/>
<feature type="compositionally biased region" description="Basic and acidic residues" evidence="1">
    <location>
        <begin position="97"/>
        <end position="121"/>
    </location>
</feature>
<dbReference type="EMBL" id="JAUHQC010000015">
    <property type="protein sequence ID" value="MDN4534089.1"/>
    <property type="molecule type" value="Genomic_DNA"/>
</dbReference>
<feature type="region of interest" description="Disordered" evidence="1">
    <location>
        <begin position="97"/>
        <end position="149"/>
    </location>
</feature>
<sequence>MDKKQVIKTIITVAPVFLVPLITGRKRFKNHPDVQKVTRATTQTSKTVAHKTVDAKNYVVDKKHQHDQKRELKRIAKEHDPAYIKKKGKKLAKQNLKEANKLDKRLQKTIDQRHKAEEKAQQKNKKHRLSELKKYEKHHAKSEKEQPED</sequence>
<evidence type="ECO:0000313" key="2">
    <source>
        <dbReference type="EMBL" id="MDN4534089.1"/>
    </source>
</evidence>
<dbReference type="AlphaFoldDB" id="A0AAP8PPZ3"/>
<reference evidence="3 4" key="1">
    <citation type="submission" date="2017-08" db="EMBL/GenBank/DDBJ databases">
        <title>Draft genome sequences of 64 type strains of genus Staph aureus.</title>
        <authorList>
            <person name="Cole K."/>
            <person name="Golubchik T."/>
            <person name="Russell J."/>
            <person name="Foster D."/>
            <person name="Llewelyn M."/>
            <person name="Wilson D."/>
            <person name="Crook D."/>
            <person name="Paul J."/>
        </authorList>
    </citation>
    <scope>NUCLEOTIDE SEQUENCE [LARGE SCALE GENOMIC DNA]</scope>
    <source>
        <strain evidence="3 4">NCTC 12101</strain>
    </source>
</reference>
<comment type="caution">
    <text evidence="3">The sequence shown here is derived from an EMBL/GenBank/DDBJ whole genome shotgun (WGS) entry which is preliminary data.</text>
</comment>
<dbReference type="Proteomes" id="UP001171687">
    <property type="component" value="Unassembled WGS sequence"/>
</dbReference>
<accession>A0AAP8PPZ3</accession>
<dbReference type="RefSeq" id="WP_059108096.1">
    <property type="nucleotide sequence ID" value="NZ_AP024589.1"/>
</dbReference>
<dbReference type="Proteomes" id="UP000242470">
    <property type="component" value="Unassembled WGS sequence"/>
</dbReference>
<name>A0AAP8PPZ3_9STAP</name>
<evidence type="ECO:0000313" key="4">
    <source>
        <dbReference type="Proteomes" id="UP000242470"/>
    </source>
</evidence>
<organism evidence="3 4">
    <name type="scientific">Staphylococcus auricularis</name>
    <dbReference type="NCBI Taxonomy" id="29379"/>
    <lineage>
        <taxon>Bacteria</taxon>
        <taxon>Bacillati</taxon>
        <taxon>Bacillota</taxon>
        <taxon>Bacilli</taxon>
        <taxon>Bacillales</taxon>
        <taxon>Staphylococcaceae</taxon>
        <taxon>Staphylococcus</taxon>
    </lineage>
</organism>
<reference evidence="2" key="2">
    <citation type="submission" date="2023-07" db="EMBL/GenBank/DDBJ databases">
        <title>Evaluation of the beneficial properties of pineapple isolates.</title>
        <authorList>
            <person name="Adefiranye O."/>
        </authorList>
    </citation>
    <scope>NUCLEOTIDE SEQUENCE</scope>
    <source>
        <strain evidence="2">PAPLE_T1</strain>
    </source>
</reference>
<gene>
    <name evidence="3" type="ORF">CD158_03730</name>
    <name evidence="2" type="ORF">QYH67_11060</name>
</gene>
<dbReference type="EMBL" id="PPQW01000018">
    <property type="protein sequence ID" value="PNZ68330.1"/>
    <property type="molecule type" value="Genomic_DNA"/>
</dbReference>
<evidence type="ECO:0000256" key="1">
    <source>
        <dbReference type="SAM" id="MobiDB-lite"/>
    </source>
</evidence>